<dbReference type="PANTHER" id="PTHR21575">
    <property type="entry name" value="PROTEIN HID1"/>
    <property type="match status" value="1"/>
</dbReference>
<dbReference type="PANTHER" id="PTHR21575:SF12">
    <property type="entry name" value="PROTEIN HID1"/>
    <property type="match status" value="1"/>
</dbReference>
<feature type="compositionally biased region" description="Basic and acidic residues" evidence="1">
    <location>
        <begin position="598"/>
        <end position="610"/>
    </location>
</feature>
<dbReference type="AlphaFoldDB" id="A0A9W7SHY4"/>
<evidence type="ECO:0000313" key="2">
    <source>
        <dbReference type="EMBL" id="KAH9809313.1"/>
    </source>
</evidence>
<dbReference type="EMBL" id="RIBY02002567">
    <property type="protein sequence ID" value="KAH9809313.1"/>
    <property type="molecule type" value="Genomic_DNA"/>
</dbReference>
<evidence type="ECO:0000313" key="3">
    <source>
        <dbReference type="Proteomes" id="UP001138500"/>
    </source>
</evidence>
<dbReference type="InterPro" id="IPR026705">
    <property type="entry name" value="Hid-1/Ecm30"/>
</dbReference>
<keyword evidence="3" id="KW-1185">Reference proteome</keyword>
<accession>A0A9W7SHY4</accession>
<feature type="compositionally biased region" description="Polar residues" evidence="1">
    <location>
        <begin position="618"/>
        <end position="641"/>
    </location>
</feature>
<reference evidence="2 3" key="2">
    <citation type="journal article" date="2021" name="Curr. Genet.">
        <title>Genetic response to nitrogen starvation in the aggressive Eucalyptus foliar pathogen Teratosphaeria destructans.</title>
        <authorList>
            <person name="Havenga M."/>
            <person name="Wingfield B.D."/>
            <person name="Wingfield M.J."/>
            <person name="Dreyer L.L."/>
            <person name="Roets F."/>
            <person name="Aylward J."/>
        </authorList>
    </citation>
    <scope>NUCLEOTIDE SEQUENCE [LARGE SCALE GENOMIC DNA]</scope>
    <source>
        <strain evidence="2">CMW44962</strain>
    </source>
</reference>
<dbReference type="Pfam" id="PF12722">
    <property type="entry name" value="Hid1"/>
    <property type="match status" value="2"/>
</dbReference>
<feature type="region of interest" description="Disordered" evidence="1">
    <location>
        <begin position="598"/>
        <end position="710"/>
    </location>
</feature>
<name>A0A9W7SHY4_9PEZI</name>
<dbReference type="GO" id="GO:0005797">
    <property type="term" value="C:Golgi medial cisterna"/>
    <property type="evidence" value="ECO:0007669"/>
    <property type="project" value="TreeGrafter"/>
</dbReference>
<comment type="caution">
    <text evidence="2">The sequence shown here is derived from an EMBL/GenBank/DDBJ whole genome shotgun (WGS) entry which is preliminary data.</text>
</comment>
<gene>
    <name evidence="2" type="ORF">Tdes44962_MAKER06173</name>
</gene>
<dbReference type="OrthoDB" id="432953at2759"/>
<dbReference type="GO" id="GO:0016020">
    <property type="term" value="C:membrane"/>
    <property type="evidence" value="ECO:0007669"/>
    <property type="project" value="TreeGrafter"/>
</dbReference>
<reference evidence="2 3" key="1">
    <citation type="journal article" date="2018" name="IMA Fungus">
        <title>IMA Genome-F 10: Nine draft genome sequences of Claviceps purpurea s.lat., including C. arundinis, C. humidiphila, and C. cf. spartinae, pseudomolecules for the pitch canker pathogen Fusarium circinatum, draft genome of Davidsoniella eucalypti, Grosmannia galeiformis, Quambalaria eucalypti, and Teratosphaeria destructans.</title>
        <authorList>
            <person name="Wingfield B.D."/>
            <person name="Liu M."/>
            <person name="Nguyen H.D."/>
            <person name="Lane F.A."/>
            <person name="Morgan S.W."/>
            <person name="De Vos L."/>
            <person name="Wilken P.M."/>
            <person name="Duong T.A."/>
            <person name="Aylward J."/>
            <person name="Coetzee M.P."/>
            <person name="Dadej K."/>
            <person name="De Beer Z.W."/>
            <person name="Findlay W."/>
            <person name="Havenga M."/>
            <person name="Kolarik M."/>
            <person name="Menzies J.G."/>
            <person name="Naidoo K."/>
            <person name="Pochopski O."/>
            <person name="Shoukouhi P."/>
            <person name="Santana Q.C."/>
            <person name="Seifert K.A."/>
            <person name="Soal N."/>
            <person name="Steenkamp E.T."/>
            <person name="Tatham C.T."/>
            <person name="van der Nest M.A."/>
            <person name="Wingfield M.J."/>
        </authorList>
    </citation>
    <scope>NUCLEOTIDE SEQUENCE [LARGE SCALE GENOMIC DNA]</scope>
    <source>
        <strain evidence="2">CMW44962</strain>
    </source>
</reference>
<protein>
    <submittedName>
        <fullName evidence="2">Dyggve-Melchior-Clausen syndrome protein</fullName>
    </submittedName>
</protein>
<evidence type="ECO:0000256" key="1">
    <source>
        <dbReference type="SAM" id="MobiDB-lite"/>
    </source>
</evidence>
<proteinExistence type="predicted"/>
<dbReference type="GO" id="GO:0000138">
    <property type="term" value="C:Golgi trans cisterna"/>
    <property type="evidence" value="ECO:0007669"/>
    <property type="project" value="TreeGrafter"/>
</dbReference>
<dbReference type="Proteomes" id="UP001138500">
    <property type="component" value="Unassembled WGS sequence"/>
</dbReference>
<organism evidence="2 3">
    <name type="scientific">Teratosphaeria destructans</name>
    <dbReference type="NCBI Taxonomy" id="418781"/>
    <lineage>
        <taxon>Eukaryota</taxon>
        <taxon>Fungi</taxon>
        <taxon>Dikarya</taxon>
        <taxon>Ascomycota</taxon>
        <taxon>Pezizomycotina</taxon>
        <taxon>Dothideomycetes</taxon>
        <taxon>Dothideomycetidae</taxon>
        <taxon>Mycosphaerellales</taxon>
        <taxon>Teratosphaeriaceae</taxon>
        <taxon>Teratosphaeria</taxon>
    </lineage>
</organism>
<feature type="region of interest" description="Disordered" evidence="1">
    <location>
        <begin position="861"/>
        <end position="882"/>
    </location>
</feature>
<feature type="compositionally biased region" description="Polar residues" evidence="1">
    <location>
        <begin position="700"/>
        <end position="710"/>
    </location>
</feature>
<sequence length="882" mass="98054">MGASESKLAFKEEVFRLAREDNLPVDSPTWPQFYQLPESADDVFSLWSPTDIRNLTLNGGDHERPAPGSQVPPRKNLETLIYTCVGRLEALQTAQWETVTPGGDGVLQVLNCVRILTRLMPYIYEADHLHDWEQHFFWKPQKPQRIWDKRHNRPGPWFDGLHPRKKLVEPSDGDVAEMELGEPLGERLIRLLTGYMFFQCLTLPRKLDEHGYAETKVAYHIWNSGIGCRQSVGMTKENEKNAAEIVRLLLAMCSRQMYIAPHVVAEVDVNALTVLTSRPERQIALSMICSLLNTVLKYNPATWRVPMDFTMEADPKTRLVNLSLQLLLVLILYPDPTGDANQYRKSISRLHRVEDFQFIQQGLTTVLTQPVSGVTIPGIQRSIPWAPEMLILFWELLQVNKRFRAFIIETDRAHDFVVLVLYYAMLHKDEPSKQGMVRMCILILQTMSVEALFGQRLNKEFIGQESLPTLLRIRNFHGSYADFLITSLHTLMTTTQGRLESIYPALLAIINNIAPYIQNLQRATSSKLIDLFAQFSSPKFLLDRDGNHVLLASLLQAFNAIIQHQYSTNPRFIEVVLRSRRKFQALREFTIEGAQAELDRQAQERKDRGEQAAGIRSPVQQSRNGSIDSIRSPVSVQSSRLHNVPENGAFAIGDDDEDDEHAESLAGSMTFSPSASVEDVGVPLQSRSMSEKARGKQPVGQESFSRVGSRHSSTVSLPALGTSTSALSQSVSGQGFVPTAQWLETWLPHLQLHTLLSLVEGADGKTSPSTNPPTPDSIQSQAFIWTSLSLGWYMSLLWGLIYASDSATHKGINGIWTGTGIKLFSVLAAQGGGISLKSPKGAVDFVGDTIAKRVASFSLGGGSSPSAAANGSGGSSGNVRDV</sequence>